<dbReference type="AlphaFoldDB" id="A0A1Y1X718"/>
<dbReference type="PANTHER" id="PTHR11200">
    <property type="entry name" value="INOSITOL 5-PHOSPHATASE"/>
    <property type="match status" value="1"/>
</dbReference>
<reference evidence="2 3" key="1">
    <citation type="submission" date="2016-08" db="EMBL/GenBank/DDBJ databases">
        <title>A Parts List for Fungal Cellulosomes Revealed by Comparative Genomics.</title>
        <authorList>
            <consortium name="DOE Joint Genome Institute"/>
            <person name="Haitjema C.H."/>
            <person name="Gilmore S.P."/>
            <person name="Henske J.K."/>
            <person name="Solomon K.V."/>
            <person name="De Groot R."/>
            <person name="Kuo A."/>
            <person name="Mondo S.J."/>
            <person name="Salamov A.A."/>
            <person name="Labutti K."/>
            <person name="Zhao Z."/>
            <person name="Chiniquy J."/>
            <person name="Barry K."/>
            <person name="Brewer H.M."/>
            <person name="Purvine S.O."/>
            <person name="Wright A.T."/>
            <person name="Boxma B."/>
            <person name="Van Alen T."/>
            <person name="Hackstein J.H."/>
            <person name="Baker S.E."/>
            <person name="Grigoriev I.V."/>
            <person name="O'Malley M.A."/>
        </authorList>
    </citation>
    <scope>NUCLEOTIDE SEQUENCE [LARGE SCALE GENOMIC DNA]</scope>
    <source>
        <strain evidence="2 3">G1</strain>
    </source>
</reference>
<dbReference type="Proteomes" id="UP000193920">
    <property type="component" value="Unassembled WGS sequence"/>
</dbReference>
<dbReference type="Gene3D" id="2.60.40.10">
    <property type="entry name" value="Immunoglobulins"/>
    <property type="match status" value="1"/>
</dbReference>
<dbReference type="GO" id="GO:0046856">
    <property type="term" value="P:phosphatidylinositol dephosphorylation"/>
    <property type="evidence" value="ECO:0007669"/>
    <property type="project" value="InterPro"/>
</dbReference>
<dbReference type="OrthoDB" id="7862313at2759"/>
<dbReference type="InterPro" id="IPR008936">
    <property type="entry name" value="Rho_GTPase_activation_prot"/>
</dbReference>
<dbReference type="EMBL" id="MCOG01001442">
    <property type="protein sequence ID" value="ORX81114.1"/>
    <property type="molecule type" value="Genomic_DNA"/>
</dbReference>
<sequence>MDLSKEAYIVTNNEKEAIWCKKIEEGINTINKKYVKITSQQMIGICVFAFVKKELKKSISNVSTSFIGCGLMGIMGNKGASGIRMMIYDSYVCFVNSHLAHDSTQVHRRDEDYRDICKNLLFPYVPPNENINDFYNGTGFNKEQFYTETMLRFNITSNKWINKMCEENLKEKENLKLNFTIFDNDILFWFGDLNYRLNNNGDLIKEYISQGKIEDLLEFDQLIAEKGKDQAFIDFYENKITFKPTYKYDIGTNIFDTSEKKRAPAYCDRVLWYKSQNVLKPSEISLNKFSKEEDEWVIPKNYNSYEELTISDHKPVISEFEINVRKINNEKYLDIYSQLIKQLDHHENDSIPIISVSSSVIDFGKIKNNISSTKSLIIKNDGKVLSTYNFITILDDKKSTSSFPWISVKPSSSTIYPGESQIINITLTITTETALKKIDEIIILKVKNGKDMFLSVKSEIVPNIFGIPIEVLCHINKPISCYPWDVILELSNKKEKELSDNTKKLMENEEFSSVPKYLYTVIDFLIKYGKDEKYLFNNGNLIIKKYIIHCLSNNIDIDVNLLLFGKSNLSNSSLNPLNDFNSIETMNTAISSISKVEKLSLYDYQFSESKNDISDAVYKNYSLEEVKSKISVIIRKNGKLPSINSMAEILMKFIYEFPKAIVPYEIFKKSGQKFQTLCSSLPPRHSNTFNYLISYIGNAISNELFTKKELVKIFASAIIRPSIDYIEKQEHDITNSMSISKKEKVENAFNQYIDEVIPPKK</sequence>
<dbReference type="SUPFAM" id="SSF48350">
    <property type="entry name" value="GTPase activation domain, GAP"/>
    <property type="match status" value="1"/>
</dbReference>
<dbReference type="InterPro" id="IPR046985">
    <property type="entry name" value="IP5"/>
</dbReference>
<dbReference type="SUPFAM" id="SSF56219">
    <property type="entry name" value="DNase I-like"/>
    <property type="match status" value="1"/>
</dbReference>
<name>A0A1Y1X718_9FUNG</name>
<dbReference type="PANTHER" id="PTHR11200:SF300">
    <property type="entry name" value="TYPE II INOSITOL 1,4,5-TRISPHOSPHATE 5-PHOSPHATASE"/>
    <property type="match status" value="1"/>
</dbReference>
<dbReference type="InterPro" id="IPR000300">
    <property type="entry name" value="IPPc"/>
</dbReference>
<proteinExistence type="predicted"/>
<evidence type="ECO:0000313" key="3">
    <source>
        <dbReference type="Proteomes" id="UP000193920"/>
    </source>
</evidence>
<dbReference type="STRING" id="1754190.A0A1Y1X718"/>
<organism evidence="2 3">
    <name type="scientific">Neocallimastix californiae</name>
    <dbReference type="NCBI Taxonomy" id="1754190"/>
    <lineage>
        <taxon>Eukaryota</taxon>
        <taxon>Fungi</taxon>
        <taxon>Fungi incertae sedis</taxon>
        <taxon>Chytridiomycota</taxon>
        <taxon>Chytridiomycota incertae sedis</taxon>
        <taxon>Neocallimastigomycetes</taxon>
        <taxon>Neocallimastigales</taxon>
        <taxon>Neocallimastigaceae</taxon>
        <taxon>Neocallimastix</taxon>
    </lineage>
</organism>
<dbReference type="Pfam" id="PF22669">
    <property type="entry name" value="Exo_endo_phos2"/>
    <property type="match status" value="1"/>
</dbReference>
<gene>
    <name evidence="2" type="ORF">LY90DRAFT_393949</name>
</gene>
<dbReference type="InterPro" id="IPR048869">
    <property type="entry name" value="OCRL-1_2_ASH"/>
</dbReference>
<dbReference type="Gene3D" id="3.60.10.10">
    <property type="entry name" value="Endonuclease/exonuclease/phosphatase"/>
    <property type="match status" value="1"/>
</dbReference>
<comment type="caution">
    <text evidence="2">The sequence shown here is derived from an EMBL/GenBank/DDBJ whole genome shotgun (WGS) entry which is preliminary data.</text>
</comment>
<keyword evidence="3" id="KW-1185">Reference proteome</keyword>
<dbReference type="Gene3D" id="1.10.555.10">
    <property type="entry name" value="Rho GTPase activation protein"/>
    <property type="match status" value="1"/>
</dbReference>
<dbReference type="GO" id="GO:0004439">
    <property type="term" value="F:phosphatidylinositol-4,5-bisphosphate 5-phosphatase activity"/>
    <property type="evidence" value="ECO:0007669"/>
    <property type="project" value="TreeGrafter"/>
</dbReference>
<feature type="domain" description="Inositol polyphosphate-related phosphatase" evidence="1">
    <location>
        <begin position="1"/>
        <end position="328"/>
    </location>
</feature>
<evidence type="ECO:0000313" key="2">
    <source>
        <dbReference type="EMBL" id="ORX81114.1"/>
    </source>
</evidence>
<dbReference type="InterPro" id="IPR036691">
    <property type="entry name" value="Endo/exonu/phosph_ase_sf"/>
</dbReference>
<protein>
    <submittedName>
        <fullName evidence="2">DNase I-like protein</fullName>
    </submittedName>
</protein>
<dbReference type="SMART" id="SM00128">
    <property type="entry name" value="IPPc"/>
    <property type="match status" value="1"/>
</dbReference>
<evidence type="ECO:0000259" key="1">
    <source>
        <dbReference type="SMART" id="SM00128"/>
    </source>
</evidence>
<accession>A0A1Y1X718</accession>
<dbReference type="Pfam" id="PF21310">
    <property type="entry name" value="OCRL-like_ASH"/>
    <property type="match status" value="1"/>
</dbReference>
<dbReference type="InterPro" id="IPR013783">
    <property type="entry name" value="Ig-like_fold"/>
</dbReference>